<dbReference type="EC" id="2.3.1.181" evidence="6"/>
<dbReference type="HAMAP" id="MF_00013">
    <property type="entry name" value="LipB"/>
    <property type="match status" value="1"/>
</dbReference>
<organism evidence="11 12">
    <name type="scientific">Frankliniella occidentalis</name>
    <name type="common">Western flower thrips</name>
    <name type="synonym">Euthrips occidentalis</name>
    <dbReference type="NCBI Taxonomy" id="133901"/>
    <lineage>
        <taxon>Eukaryota</taxon>
        <taxon>Metazoa</taxon>
        <taxon>Ecdysozoa</taxon>
        <taxon>Arthropoda</taxon>
        <taxon>Hexapoda</taxon>
        <taxon>Insecta</taxon>
        <taxon>Pterygota</taxon>
        <taxon>Neoptera</taxon>
        <taxon>Paraneoptera</taxon>
        <taxon>Thysanoptera</taxon>
        <taxon>Terebrantia</taxon>
        <taxon>Thripoidea</taxon>
        <taxon>Thripidae</taxon>
        <taxon>Frankliniella</taxon>
    </lineage>
</organism>
<evidence type="ECO:0000313" key="12">
    <source>
        <dbReference type="RefSeq" id="XP_026277411.1"/>
    </source>
</evidence>
<dbReference type="CTD" id="387787"/>
<dbReference type="PANTHER" id="PTHR10993:SF7">
    <property type="entry name" value="LIPOYLTRANSFERASE 2, MITOCHONDRIAL-RELATED"/>
    <property type="match status" value="1"/>
</dbReference>
<evidence type="ECO:0000256" key="2">
    <source>
        <dbReference type="ARBA" id="ARBA00004821"/>
    </source>
</evidence>
<feature type="domain" description="BPL/LPL catalytic" evidence="10">
    <location>
        <begin position="41"/>
        <end position="222"/>
    </location>
</feature>
<evidence type="ECO:0000256" key="6">
    <source>
        <dbReference type="PIRNR" id="PIRNR016262"/>
    </source>
</evidence>
<comment type="similarity">
    <text evidence="3 6">Belongs to the LipB family.</text>
</comment>
<dbReference type="Proteomes" id="UP000504606">
    <property type="component" value="Unplaced"/>
</dbReference>
<accession>A0A6J1SFM6</accession>
<dbReference type="UniPathway" id="UPA00538">
    <property type="reaction ID" value="UER00592"/>
</dbReference>
<feature type="active site" description="Acyl-thioester intermediate" evidence="7">
    <location>
        <position position="183"/>
    </location>
</feature>
<dbReference type="GO" id="GO:0033819">
    <property type="term" value="F:lipoyl(octanoyl) transferase activity"/>
    <property type="evidence" value="ECO:0007669"/>
    <property type="project" value="UniProtKB-EC"/>
</dbReference>
<keyword evidence="11" id="KW-1185">Reference proteome</keyword>
<feature type="binding site" evidence="8">
    <location>
        <begin position="85"/>
        <end position="92"/>
    </location>
    <ligand>
        <name>substrate</name>
    </ligand>
</feature>
<dbReference type="RefSeq" id="XP_026277411.1">
    <property type="nucleotide sequence ID" value="XM_026421626.2"/>
</dbReference>
<dbReference type="NCBIfam" id="NF010925">
    <property type="entry name" value="PRK14345.1"/>
    <property type="match status" value="1"/>
</dbReference>
<dbReference type="FunFam" id="3.30.930.10:FF:000035">
    <property type="entry name" value="Putative lipoyltransferase 2, mitochondrial"/>
    <property type="match status" value="1"/>
</dbReference>
<evidence type="ECO:0000313" key="11">
    <source>
        <dbReference type="Proteomes" id="UP000504606"/>
    </source>
</evidence>
<dbReference type="Pfam" id="PF21948">
    <property type="entry name" value="LplA-B_cat"/>
    <property type="match status" value="1"/>
</dbReference>
<dbReference type="GO" id="GO:0009249">
    <property type="term" value="P:protein lipoylation"/>
    <property type="evidence" value="ECO:0007669"/>
    <property type="project" value="InterPro"/>
</dbReference>
<dbReference type="PANTHER" id="PTHR10993">
    <property type="entry name" value="OCTANOYLTRANSFERASE"/>
    <property type="match status" value="1"/>
</dbReference>
<protein>
    <recommendedName>
        <fullName evidence="6">Octanoyl-[acyl-carrier-protein]:protein N-octanoyltransferase LIPT2, mitochondrial</fullName>
        <ecNumber evidence="6">2.3.1.181</ecNumber>
    </recommendedName>
</protein>
<dbReference type="PROSITE" id="PS01313">
    <property type="entry name" value="LIPB"/>
    <property type="match status" value="1"/>
</dbReference>
<comment type="subcellular location">
    <subcellularLocation>
        <location evidence="1 6">Mitochondrion</location>
    </subcellularLocation>
</comment>
<evidence type="ECO:0000256" key="7">
    <source>
        <dbReference type="PIRSR" id="PIRSR016262-1"/>
    </source>
</evidence>
<dbReference type="SUPFAM" id="SSF55681">
    <property type="entry name" value="Class II aaRS and biotin synthetases"/>
    <property type="match status" value="1"/>
</dbReference>
<dbReference type="GO" id="GO:0005739">
    <property type="term" value="C:mitochondrion"/>
    <property type="evidence" value="ECO:0007669"/>
    <property type="project" value="UniProtKB-SubCell"/>
</dbReference>
<comment type="pathway">
    <text evidence="2 6">Protein modification; protein lipoylation via endogenous pathway; protein N(6)-(lipoyl)lysine from octanoyl-[acyl-carrier-protein]: step 1/2.</text>
</comment>
<dbReference type="CDD" id="cd16444">
    <property type="entry name" value="LipB"/>
    <property type="match status" value="1"/>
</dbReference>
<dbReference type="InterPro" id="IPR045864">
    <property type="entry name" value="aa-tRNA-synth_II/BPL/LPL"/>
</dbReference>
<dbReference type="InterPro" id="IPR020605">
    <property type="entry name" value="Octanoyltransferase_CS"/>
</dbReference>
<gene>
    <name evidence="12" type="primary">LOC113205853</name>
</gene>
<feature type="site" description="Lowers pKa of active site Cys" evidence="9">
    <location>
        <position position="149"/>
    </location>
</feature>
<dbReference type="Gene3D" id="3.30.930.10">
    <property type="entry name" value="Bira Bifunctional Protein, Domain 2"/>
    <property type="match status" value="1"/>
</dbReference>
<feature type="binding site" evidence="8">
    <location>
        <begin position="165"/>
        <end position="167"/>
    </location>
    <ligand>
        <name>substrate</name>
    </ligand>
</feature>
<dbReference type="GeneID" id="113205853"/>
<evidence type="ECO:0000256" key="8">
    <source>
        <dbReference type="PIRSR" id="PIRSR016262-2"/>
    </source>
</evidence>
<dbReference type="InterPro" id="IPR000544">
    <property type="entry name" value="Octanoyltransferase"/>
</dbReference>
<comment type="catalytic activity">
    <reaction evidence="6">
        <text>octanoyl-[ACP] + L-lysyl-[protein] = N(6)-octanoyl-L-lysyl-[protein] + holo-[ACP] + H(+)</text>
        <dbReference type="Rhea" id="RHEA:17665"/>
        <dbReference type="Rhea" id="RHEA-COMP:9636"/>
        <dbReference type="Rhea" id="RHEA-COMP:9685"/>
        <dbReference type="Rhea" id="RHEA-COMP:9752"/>
        <dbReference type="Rhea" id="RHEA-COMP:9928"/>
        <dbReference type="ChEBI" id="CHEBI:15378"/>
        <dbReference type="ChEBI" id="CHEBI:29969"/>
        <dbReference type="ChEBI" id="CHEBI:64479"/>
        <dbReference type="ChEBI" id="CHEBI:78463"/>
        <dbReference type="ChEBI" id="CHEBI:78809"/>
        <dbReference type="EC" id="2.3.1.181"/>
    </reaction>
</comment>
<comment type="function">
    <text evidence="6">Catalyzes the transfer of endogenously produced octanoic acid from octanoyl-acyl-carrier-protein onto the lipoyl domains of lipoate-dependent enzymes. Lipoyl-ACP can also act as a substrate although octanoyl-ACP is likely to be the physiological substrate.</text>
</comment>
<reference evidence="12" key="1">
    <citation type="submission" date="2025-08" db="UniProtKB">
        <authorList>
            <consortium name="RefSeq"/>
        </authorList>
    </citation>
    <scope>IDENTIFICATION</scope>
    <source>
        <tissue evidence="12">Whole organism</tissue>
    </source>
</reference>
<evidence type="ECO:0000256" key="1">
    <source>
        <dbReference type="ARBA" id="ARBA00004173"/>
    </source>
</evidence>
<dbReference type="InterPro" id="IPR004143">
    <property type="entry name" value="BPL_LPL_catalytic"/>
</dbReference>
<dbReference type="AlphaFoldDB" id="A0A6J1SFM6"/>
<evidence type="ECO:0000256" key="4">
    <source>
        <dbReference type="ARBA" id="ARBA00022679"/>
    </source>
</evidence>
<keyword evidence="4 6" id="KW-0808">Transferase</keyword>
<sequence length="240" mass="26899">MARIVHVWNLGRIAYHPALQIQKHLADSYKNAIDGSPNKCSTPGDVLLLVEHDPVYTVGIRNKDYDSKEETRLKALGAEFYKTNRGGLITFHGPGQLVAYPIINLKNLENPGVRCYVSAIEETIITMCKSFSIKAERSPHTGVWVSDNKICAIGIHASRHITSHGLALNCNTDLKWFEHIVPCGIEGKGVTSLTRELGMQMTLHRTIPHFLRSFSTTFGCKIIPFPEERAKEILQLIRLQ</sequence>
<keyword evidence="5 6" id="KW-0012">Acyltransferase</keyword>
<evidence type="ECO:0000256" key="5">
    <source>
        <dbReference type="ARBA" id="ARBA00023315"/>
    </source>
</evidence>
<name>A0A6J1SFM6_FRAOC</name>
<evidence type="ECO:0000256" key="9">
    <source>
        <dbReference type="PIRSR" id="PIRSR016262-3"/>
    </source>
</evidence>
<evidence type="ECO:0000259" key="10">
    <source>
        <dbReference type="PROSITE" id="PS51733"/>
    </source>
</evidence>
<dbReference type="PIRSF" id="PIRSF016262">
    <property type="entry name" value="LPLase"/>
    <property type="match status" value="1"/>
</dbReference>
<keyword evidence="6" id="KW-0496">Mitochondrion</keyword>
<dbReference type="KEGG" id="foc:113205853"/>
<feature type="binding site" evidence="8">
    <location>
        <begin position="152"/>
        <end position="154"/>
    </location>
    <ligand>
        <name>substrate</name>
    </ligand>
</feature>
<dbReference type="NCBIfam" id="TIGR00214">
    <property type="entry name" value="lipB"/>
    <property type="match status" value="1"/>
</dbReference>
<evidence type="ECO:0000256" key="3">
    <source>
        <dbReference type="ARBA" id="ARBA00007907"/>
    </source>
</evidence>
<dbReference type="PROSITE" id="PS51733">
    <property type="entry name" value="BPL_LPL_CATALYTIC"/>
    <property type="match status" value="1"/>
</dbReference>
<proteinExistence type="inferred from homology"/>
<dbReference type="OrthoDB" id="19908at2759"/>